<sequence length="73" mass="8002">MDASTIFMFVLVEILLIAGGACALFAPNTMWHIEHFLDVRGGEPTDFYIVMTRIGGGMALVGTVILPFLTWVL</sequence>
<evidence type="ECO:0000256" key="1">
    <source>
        <dbReference type="SAM" id="Phobius"/>
    </source>
</evidence>
<dbReference type="RefSeq" id="WP_219057820.1">
    <property type="nucleotide sequence ID" value="NZ_JAHBBH010000003.1"/>
</dbReference>
<reference evidence="3 4" key="1">
    <citation type="submission" date="2021-05" db="EMBL/GenBank/DDBJ databases">
        <title>Phylogenetic classification of ten novel species belonging to the genus Bifidobacterium comprising B. colchicus sp. nov., B. abeli sp. nov., B. bicoloris sp. nov., B. guerezis sp. nov., B. rosaliae sp. nov., B. santillanensis sp. nov., B. argentati sp. nov., B. amazzoni sp. nov., B. pluviali sp. nov., and B. pinnaculum sp. nov.</title>
        <authorList>
            <person name="Lugli G.A."/>
            <person name="Ruiz Garcia L."/>
            <person name="Margolles A."/>
            <person name="Ventura M."/>
        </authorList>
    </citation>
    <scope>NUCLEOTIDE SEQUENCE [LARGE SCALE GENOMIC DNA]</scope>
    <source>
        <strain evidence="3 4">82T10</strain>
    </source>
</reference>
<organism evidence="3 4">
    <name type="scientific">Bifidobacterium miconis</name>
    <dbReference type="NCBI Taxonomy" id="2834435"/>
    <lineage>
        <taxon>Bacteria</taxon>
        <taxon>Bacillati</taxon>
        <taxon>Actinomycetota</taxon>
        <taxon>Actinomycetes</taxon>
        <taxon>Bifidobacteriales</taxon>
        <taxon>Bifidobacteriaceae</taxon>
        <taxon>Bifidobacterium</taxon>
    </lineage>
</organism>
<dbReference type="Pfam" id="PF19701">
    <property type="entry name" value="DUF6199"/>
    <property type="match status" value="1"/>
</dbReference>
<accession>A0ABS6WDD1</accession>
<keyword evidence="1" id="KW-0812">Transmembrane</keyword>
<gene>
    <name evidence="3" type="ORF">KIH79_01795</name>
</gene>
<protein>
    <recommendedName>
        <fullName evidence="2">DUF6199 domain-containing protein</fullName>
    </recommendedName>
</protein>
<evidence type="ECO:0000313" key="4">
    <source>
        <dbReference type="Proteomes" id="UP000700815"/>
    </source>
</evidence>
<name>A0ABS6WDD1_9BIFI</name>
<feature type="transmembrane region" description="Helical" evidence="1">
    <location>
        <begin position="47"/>
        <end position="69"/>
    </location>
</feature>
<dbReference type="InterPro" id="IPR045679">
    <property type="entry name" value="DUF6199"/>
</dbReference>
<keyword evidence="4" id="KW-1185">Reference proteome</keyword>
<comment type="caution">
    <text evidence="3">The sequence shown here is derived from an EMBL/GenBank/DDBJ whole genome shotgun (WGS) entry which is preliminary data.</text>
</comment>
<keyword evidence="1" id="KW-0472">Membrane</keyword>
<dbReference type="EMBL" id="JAHBBH010000003">
    <property type="protein sequence ID" value="MBW3091705.1"/>
    <property type="molecule type" value="Genomic_DNA"/>
</dbReference>
<feature type="transmembrane region" description="Helical" evidence="1">
    <location>
        <begin position="6"/>
        <end position="26"/>
    </location>
</feature>
<evidence type="ECO:0000313" key="3">
    <source>
        <dbReference type="EMBL" id="MBW3091705.1"/>
    </source>
</evidence>
<feature type="domain" description="DUF6199" evidence="2">
    <location>
        <begin position="14"/>
        <end position="66"/>
    </location>
</feature>
<proteinExistence type="predicted"/>
<evidence type="ECO:0000259" key="2">
    <source>
        <dbReference type="Pfam" id="PF19701"/>
    </source>
</evidence>
<dbReference type="Proteomes" id="UP000700815">
    <property type="component" value="Unassembled WGS sequence"/>
</dbReference>
<keyword evidence="1" id="KW-1133">Transmembrane helix</keyword>